<keyword evidence="3" id="KW-0732">Signal</keyword>
<sequence>MRIPRCSALLLLFLVVLCNASNHKRVPPPGASGASLATAGVRPENDTQSDTTPQQTGHPRHYTTPAGSYGSSPGAAVPSRGPCQSASGAEETADASAAKGRQGAGDALARPAKAFIAVGAAAGAVAAIGVIMLIARRRARISARPDDPVEQTRMRNLFGGGSESSLCIPPPPPLQLRPSASSAGLQTLYDQPLSGSAVVAKKL</sequence>
<organism evidence="4 5">
    <name type="scientific">Coemansia javaensis</name>
    <dbReference type="NCBI Taxonomy" id="2761396"/>
    <lineage>
        <taxon>Eukaryota</taxon>
        <taxon>Fungi</taxon>
        <taxon>Fungi incertae sedis</taxon>
        <taxon>Zoopagomycota</taxon>
        <taxon>Kickxellomycotina</taxon>
        <taxon>Kickxellomycetes</taxon>
        <taxon>Kickxellales</taxon>
        <taxon>Kickxellaceae</taxon>
        <taxon>Coemansia</taxon>
    </lineage>
</organism>
<keyword evidence="5" id="KW-1185">Reference proteome</keyword>
<evidence type="ECO:0008006" key="6">
    <source>
        <dbReference type="Google" id="ProtNLM"/>
    </source>
</evidence>
<gene>
    <name evidence="4" type="ORF">H4R18_000804</name>
</gene>
<evidence type="ECO:0000256" key="3">
    <source>
        <dbReference type="SAM" id="SignalP"/>
    </source>
</evidence>
<evidence type="ECO:0000256" key="1">
    <source>
        <dbReference type="SAM" id="MobiDB-lite"/>
    </source>
</evidence>
<feature type="signal peptide" evidence="3">
    <location>
        <begin position="1"/>
        <end position="20"/>
    </location>
</feature>
<comment type="caution">
    <text evidence="4">The sequence shown here is derived from an EMBL/GenBank/DDBJ whole genome shotgun (WGS) entry which is preliminary data.</text>
</comment>
<name>A0A9W8HFQ1_9FUNG</name>
<dbReference type="EMBL" id="JANBUL010000017">
    <property type="protein sequence ID" value="KAJ2784990.1"/>
    <property type="molecule type" value="Genomic_DNA"/>
</dbReference>
<dbReference type="AlphaFoldDB" id="A0A9W8HFQ1"/>
<protein>
    <recommendedName>
        <fullName evidence="6">Mid2 domain-containing protein</fullName>
    </recommendedName>
</protein>
<keyword evidence="2" id="KW-1133">Transmembrane helix</keyword>
<accession>A0A9W8HFQ1</accession>
<proteinExistence type="predicted"/>
<feature type="region of interest" description="Disordered" evidence="1">
    <location>
        <begin position="24"/>
        <end position="98"/>
    </location>
</feature>
<reference evidence="4" key="1">
    <citation type="submission" date="2022-07" db="EMBL/GenBank/DDBJ databases">
        <title>Phylogenomic reconstructions and comparative analyses of Kickxellomycotina fungi.</title>
        <authorList>
            <person name="Reynolds N.K."/>
            <person name="Stajich J.E."/>
            <person name="Barry K."/>
            <person name="Grigoriev I.V."/>
            <person name="Crous P."/>
            <person name="Smith M.E."/>
        </authorList>
    </citation>
    <scope>NUCLEOTIDE SEQUENCE</scope>
    <source>
        <strain evidence="4">NBRC 105414</strain>
    </source>
</reference>
<feature type="transmembrane region" description="Helical" evidence="2">
    <location>
        <begin position="114"/>
        <end position="135"/>
    </location>
</feature>
<keyword evidence="2" id="KW-0472">Membrane</keyword>
<keyword evidence="2" id="KW-0812">Transmembrane</keyword>
<evidence type="ECO:0000256" key="2">
    <source>
        <dbReference type="SAM" id="Phobius"/>
    </source>
</evidence>
<evidence type="ECO:0000313" key="4">
    <source>
        <dbReference type="EMBL" id="KAJ2784990.1"/>
    </source>
</evidence>
<feature type="compositionally biased region" description="Polar residues" evidence="1">
    <location>
        <begin position="46"/>
        <end position="57"/>
    </location>
</feature>
<evidence type="ECO:0000313" key="5">
    <source>
        <dbReference type="Proteomes" id="UP001140217"/>
    </source>
</evidence>
<feature type="chain" id="PRO_5040956839" description="Mid2 domain-containing protein" evidence="3">
    <location>
        <begin position="21"/>
        <end position="203"/>
    </location>
</feature>
<dbReference type="Proteomes" id="UP001140217">
    <property type="component" value="Unassembled WGS sequence"/>
</dbReference>